<dbReference type="SUPFAM" id="SSF103657">
    <property type="entry name" value="BAR/IMD domain-like"/>
    <property type="match status" value="1"/>
</dbReference>
<accession>A0A1A7YNY0</accession>
<dbReference type="InterPro" id="IPR001810">
    <property type="entry name" value="F-box_dom"/>
</dbReference>
<dbReference type="SMART" id="SM00367">
    <property type="entry name" value="LRR_CC"/>
    <property type="match status" value="10"/>
</dbReference>
<dbReference type="GO" id="GO:0015629">
    <property type="term" value="C:actin cytoskeleton"/>
    <property type="evidence" value="ECO:0007669"/>
    <property type="project" value="TreeGrafter"/>
</dbReference>
<evidence type="ECO:0000256" key="1">
    <source>
        <dbReference type="ARBA" id="ARBA00022786"/>
    </source>
</evidence>
<name>A0A1A7YNY0_9TELE</name>
<dbReference type="SUPFAM" id="SSF81383">
    <property type="entry name" value="F-box domain"/>
    <property type="match status" value="1"/>
</dbReference>
<dbReference type="InterPro" id="IPR057207">
    <property type="entry name" value="FBXL15_LRR"/>
</dbReference>
<dbReference type="AlphaFoldDB" id="A0A1A7YNY0"/>
<evidence type="ECO:0000259" key="3">
    <source>
        <dbReference type="PROSITE" id="PS50181"/>
    </source>
</evidence>
<evidence type="ECO:0000259" key="4">
    <source>
        <dbReference type="PROSITE" id="PS51338"/>
    </source>
</evidence>
<dbReference type="InterPro" id="IPR030127">
    <property type="entry name" value="MTSS1/MTSS2"/>
</dbReference>
<feature type="region of interest" description="Disordered" evidence="2">
    <location>
        <begin position="417"/>
        <end position="442"/>
    </location>
</feature>
<dbReference type="InterPro" id="IPR027267">
    <property type="entry name" value="AH/BAR_dom_sf"/>
</dbReference>
<dbReference type="PROSITE" id="PS51338">
    <property type="entry name" value="IMD"/>
    <property type="match status" value="1"/>
</dbReference>
<dbReference type="PANTHER" id="PTHR15708:SF14">
    <property type="entry name" value="METASTASIS SUPPRESSOR 1 ISOFORM X1"/>
    <property type="match status" value="1"/>
</dbReference>
<dbReference type="FunFam" id="3.80.10.10:FF:000161">
    <property type="entry name" value="F-box/LRR-repeat protein 17 isoform X1"/>
    <property type="match status" value="1"/>
</dbReference>
<dbReference type="PROSITE" id="PS50181">
    <property type="entry name" value="FBOX"/>
    <property type="match status" value="1"/>
</dbReference>
<reference evidence="5" key="2">
    <citation type="submission" date="2016-06" db="EMBL/GenBank/DDBJ databases">
        <title>The genome of a short-lived fish provides insights into sex chromosome evolution and the genetic control of aging.</title>
        <authorList>
            <person name="Reichwald K."/>
            <person name="Felder M."/>
            <person name="Petzold A."/>
            <person name="Koch P."/>
            <person name="Groth M."/>
            <person name="Platzer M."/>
        </authorList>
    </citation>
    <scope>NUCLEOTIDE SEQUENCE</scope>
    <source>
        <tissue evidence="5">Brain</tissue>
    </source>
</reference>
<feature type="domain" description="IMD" evidence="4">
    <location>
        <begin position="1"/>
        <end position="250"/>
    </location>
</feature>
<dbReference type="SMART" id="SM00256">
    <property type="entry name" value="FBOX"/>
    <property type="match status" value="1"/>
</dbReference>
<gene>
    <name evidence="5" type="primary">MTSS1</name>
</gene>
<dbReference type="InterPro" id="IPR032675">
    <property type="entry name" value="LRR_dom_sf"/>
</dbReference>
<dbReference type="GO" id="GO:0007009">
    <property type="term" value="P:plasma membrane organization"/>
    <property type="evidence" value="ECO:0007669"/>
    <property type="project" value="InterPro"/>
</dbReference>
<dbReference type="PANTHER" id="PTHR15708">
    <property type="entry name" value="ACTIN BUNDLING/MISSING IN METASTASIS-RELATED"/>
    <property type="match status" value="1"/>
</dbReference>
<proteinExistence type="predicted"/>
<organism evidence="5">
    <name type="scientific">Iconisemion striatum</name>
    <dbReference type="NCBI Taxonomy" id="60296"/>
    <lineage>
        <taxon>Eukaryota</taxon>
        <taxon>Metazoa</taxon>
        <taxon>Chordata</taxon>
        <taxon>Craniata</taxon>
        <taxon>Vertebrata</taxon>
        <taxon>Euteleostomi</taxon>
        <taxon>Actinopterygii</taxon>
        <taxon>Neopterygii</taxon>
        <taxon>Teleostei</taxon>
        <taxon>Neoteleostei</taxon>
        <taxon>Acanthomorphata</taxon>
        <taxon>Ovalentaria</taxon>
        <taxon>Atherinomorphae</taxon>
        <taxon>Cyprinodontiformes</taxon>
        <taxon>Nothobranchiidae</taxon>
        <taxon>Iconisemion</taxon>
    </lineage>
</organism>
<dbReference type="CDD" id="cd22092">
    <property type="entry name" value="F-box_FBXO13"/>
    <property type="match status" value="1"/>
</dbReference>
<dbReference type="InterPro" id="IPR013606">
    <property type="entry name" value="I-BAR_dom"/>
</dbReference>
<dbReference type="CDD" id="cd07643">
    <property type="entry name" value="I-BAR_IMD_MIM"/>
    <property type="match status" value="1"/>
</dbReference>
<dbReference type="Gene3D" id="3.80.10.10">
    <property type="entry name" value="Ribonuclease Inhibitor"/>
    <property type="match status" value="2"/>
</dbReference>
<dbReference type="Pfam" id="PF08397">
    <property type="entry name" value="IMD"/>
    <property type="match status" value="1"/>
</dbReference>
<sequence length="1047" mass="114341">MDAGIEKECSALGGLFQLIMNDMKASYPTWEDFVSKGAKLQSQLRTTIVVTGAFLDAFQKVADMATGARGATKEIGSALTRMCMRHRSIESKLKLFTTALSESLITPLELKMEEWKKVASQLDKDHAKEYKKARADIKKKSSDTIKLQKKVKKGKDEARGQLDCALQDVNVRYAVLEETEKRAVCRALIEERARYCSFVSMLKPVLDHEINMLGEVTHLQTILEDLTNLTAEPNKLPPASEQVVLDLKGSDFNYSYQTPPASPSNSLSRRSSISSYQSGSVRHVPSLDSISCAVDGVRLQPSSPFLLYGCDESGRSLSEGNSPSRLGRHGSRGCYGYSHHPTQSRRVSRRDLTTDPLGSTNQLTPGGGVMAENGLLPPPHNAYTYHGERARAMSASGKSCSARDQLGLTLGVLTSDAPRSSRDSLHCSSGYSTQTTTPSCSEDTIHTHTVRRDPPSYADYESISLHGDADSVFFHQLSHGSSQSDFDKSLTMPRNSDLKYQYKEFAQFKRPASTVSLLAEAELSGSSGRQLPPHTATIRRKPSSKPPFRRGTISGGVPIPICTPQVPLKAFGGNGGSDENVFKVPAAGGVGGLGHSKLSTSTQSLSALPSSSSSSSSSASSSSSPADGCCALGLRPDSSDSLDSSPCGLNHYDDCQARSSDPADHLSINHLPSSILLKVLSHLTVKERCLCASLVCKYWRDLCLDFQFWKQIDLSGLQQVNDDLLVKIASRRQNVTEITISDCRGVHDHGVTSLASHCPGLQKYTAYRCKQLGDSSVIALATHCPLLVKVHVGNQDKLTDAALKKLGSNCSELRDVHLGQCYGITDEGMMALARGCPKLQKLYLQENKMVTDQSVRAVAEHCPELQFVGFMGCPVTSQGVIHLTALQNLTVLDLRHISELNNETVMEVVRKCRKLSSLNLCLNWSINDRCVEIIAKEGRSLKELYLVSCKITDHALIAIGQYSSTIETVDAGWCKDITDQGATQIAQSSKSLRYLGLMRCDKVNEETVERLVVQYPHIVFSTVMQDCKRTLERAYQMGWSPNTSNSS</sequence>
<dbReference type="Gene3D" id="1.20.1270.60">
    <property type="entry name" value="Arfaptin homology (AH) domain/BAR domain"/>
    <property type="match status" value="1"/>
</dbReference>
<dbReference type="Pfam" id="PF25372">
    <property type="entry name" value="DUF7885"/>
    <property type="match status" value="1"/>
</dbReference>
<protein>
    <submittedName>
        <fullName evidence="5">Metastasis suppressor 1</fullName>
    </submittedName>
</protein>
<evidence type="ECO:0000313" key="5">
    <source>
        <dbReference type="EMBL" id="SBP31854.1"/>
    </source>
</evidence>
<feature type="domain" description="F-box" evidence="3">
    <location>
        <begin position="665"/>
        <end position="712"/>
    </location>
</feature>
<dbReference type="Pfam" id="PF12937">
    <property type="entry name" value="F-box-like"/>
    <property type="match status" value="1"/>
</dbReference>
<dbReference type="GO" id="GO:0005543">
    <property type="term" value="F:phospholipid binding"/>
    <property type="evidence" value="ECO:0007669"/>
    <property type="project" value="TreeGrafter"/>
</dbReference>
<dbReference type="GO" id="GO:0030031">
    <property type="term" value="P:cell projection assembly"/>
    <property type="evidence" value="ECO:0007669"/>
    <property type="project" value="TreeGrafter"/>
</dbReference>
<feature type="region of interest" description="Disordered" evidence="2">
    <location>
        <begin position="523"/>
        <end position="559"/>
    </location>
</feature>
<dbReference type="GO" id="GO:0003779">
    <property type="term" value="F:actin binding"/>
    <property type="evidence" value="ECO:0007669"/>
    <property type="project" value="InterPro"/>
</dbReference>
<dbReference type="EMBL" id="HADX01009622">
    <property type="protein sequence ID" value="SBP31854.1"/>
    <property type="molecule type" value="Transcribed_RNA"/>
</dbReference>
<evidence type="ECO:0000256" key="2">
    <source>
        <dbReference type="SAM" id="MobiDB-lite"/>
    </source>
</evidence>
<dbReference type="SUPFAM" id="SSF52047">
    <property type="entry name" value="RNI-like"/>
    <property type="match status" value="1"/>
</dbReference>
<dbReference type="GO" id="GO:0009898">
    <property type="term" value="C:cytoplasmic side of plasma membrane"/>
    <property type="evidence" value="ECO:0007669"/>
    <property type="project" value="TreeGrafter"/>
</dbReference>
<dbReference type="FunFam" id="1.20.1280.50:FF:000038">
    <property type="entry name" value="F-box/LRR-repeat protein 17 isoform X3"/>
    <property type="match status" value="1"/>
</dbReference>
<reference evidence="5" key="1">
    <citation type="submission" date="2016-05" db="EMBL/GenBank/DDBJ databases">
        <authorList>
            <person name="Lavstsen T."/>
            <person name="Jespersen J.S."/>
        </authorList>
    </citation>
    <scope>NUCLEOTIDE SEQUENCE</scope>
    <source>
        <tissue evidence="5">Brain</tissue>
    </source>
</reference>
<keyword evidence="1" id="KW-0833">Ubl conjugation pathway</keyword>
<feature type="region of interest" description="Disordered" evidence="2">
    <location>
        <begin position="604"/>
        <end position="624"/>
    </location>
</feature>
<dbReference type="InterPro" id="IPR006553">
    <property type="entry name" value="Leu-rich_rpt_Cys-con_subtyp"/>
</dbReference>
<feature type="region of interest" description="Disordered" evidence="2">
    <location>
        <begin position="316"/>
        <end position="375"/>
    </location>
</feature>
<feature type="compositionally biased region" description="Polar residues" evidence="2">
    <location>
        <begin position="426"/>
        <end position="442"/>
    </location>
</feature>
<dbReference type="InterPro" id="IPR036047">
    <property type="entry name" value="F-box-like_dom_sf"/>
</dbReference>